<evidence type="ECO:0000256" key="3">
    <source>
        <dbReference type="ARBA" id="ARBA00022679"/>
    </source>
</evidence>
<comment type="subcellular location">
    <subcellularLocation>
        <location evidence="1 9">Golgi apparatus membrane</location>
        <topology evidence="1 9">Single-pass type II membrane protein</topology>
    </subcellularLocation>
</comment>
<proteinExistence type="inferred from homology"/>
<keyword evidence="6 9" id="KW-0333">Golgi apparatus</keyword>
<keyword evidence="8 9" id="KW-0325">Glycoprotein</keyword>
<keyword evidence="9" id="KW-0735">Signal-anchor</keyword>
<accession>A0A7M5UY28</accession>
<evidence type="ECO:0000256" key="1">
    <source>
        <dbReference type="ARBA" id="ARBA00004323"/>
    </source>
</evidence>
<keyword evidence="3 9" id="KW-0808">Transferase</keyword>
<dbReference type="AlphaFoldDB" id="A0A7M5UY28"/>
<evidence type="ECO:0000256" key="7">
    <source>
        <dbReference type="ARBA" id="ARBA00023136"/>
    </source>
</evidence>
<keyword evidence="11" id="KW-1185">Reference proteome</keyword>
<dbReference type="OrthoDB" id="2019940at2759"/>
<evidence type="ECO:0000313" key="10">
    <source>
        <dbReference type="EnsemblMetazoa" id="CLYHEMP007804.2"/>
    </source>
</evidence>
<dbReference type="EnsemblMetazoa" id="CLYHEMT007804.2">
    <property type="protein sequence ID" value="CLYHEMP007804.2"/>
    <property type="gene ID" value="CLYHEMG007804"/>
</dbReference>
<keyword evidence="7" id="KW-0472">Membrane</keyword>
<organism evidence="10 11">
    <name type="scientific">Clytia hemisphaerica</name>
    <dbReference type="NCBI Taxonomy" id="252671"/>
    <lineage>
        <taxon>Eukaryota</taxon>
        <taxon>Metazoa</taxon>
        <taxon>Cnidaria</taxon>
        <taxon>Hydrozoa</taxon>
        <taxon>Hydroidolina</taxon>
        <taxon>Leptothecata</taxon>
        <taxon>Obeliida</taxon>
        <taxon>Clytiidae</taxon>
        <taxon>Clytia</taxon>
    </lineage>
</organism>
<dbReference type="PANTHER" id="PTHR12137:SF54">
    <property type="entry name" value="CARBOHYDRATE SULFOTRANSFERASE"/>
    <property type="match status" value="1"/>
</dbReference>
<dbReference type="InterPro" id="IPR018011">
    <property type="entry name" value="Carb_sulfotrans_8-10"/>
</dbReference>
<dbReference type="Proteomes" id="UP000594262">
    <property type="component" value="Unplaced"/>
</dbReference>
<evidence type="ECO:0000256" key="2">
    <source>
        <dbReference type="ARBA" id="ARBA00006339"/>
    </source>
</evidence>
<evidence type="ECO:0000256" key="9">
    <source>
        <dbReference type="RuleBase" id="RU364020"/>
    </source>
</evidence>
<evidence type="ECO:0000256" key="8">
    <source>
        <dbReference type="ARBA" id="ARBA00023180"/>
    </source>
</evidence>
<dbReference type="GO" id="GO:0000139">
    <property type="term" value="C:Golgi membrane"/>
    <property type="evidence" value="ECO:0007669"/>
    <property type="project" value="UniProtKB-SubCell"/>
</dbReference>
<dbReference type="GO" id="GO:0016051">
    <property type="term" value="P:carbohydrate biosynthetic process"/>
    <property type="evidence" value="ECO:0007669"/>
    <property type="project" value="InterPro"/>
</dbReference>
<evidence type="ECO:0000313" key="11">
    <source>
        <dbReference type="Proteomes" id="UP000594262"/>
    </source>
</evidence>
<dbReference type="EC" id="2.8.2.-" evidence="9"/>
<name>A0A7M5UY28_9CNID</name>
<dbReference type="PANTHER" id="PTHR12137">
    <property type="entry name" value="CARBOHYDRATE SULFOTRANSFERASE"/>
    <property type="match status" value="1"/>
</dbReference>
<keyword evidence="9" id="KW-0119">Carbohydrate metabolism</keyword>
<comment type="similarity">
    <text evidence="2 9">Belongs to the sulfotransferase 2 family.</text>
</comment>
<dbReference type="Pfam" id="PF03567">
    <property type="entry name" value="Sulfotransfer_2"/>
    <property type="match status" value="1"/>
</dbReference>
<dbReference type="GO" id="GO:0008146">
    <property type="term" value="F:sulfotransferase activity"/>
    <property type="evidence" value="ECO:0007669"/>
    <property type="project" value="InterPro"/>
</dbReference>
<sequence length="176" mass="21301">FDIGRWIIFFNKQNQSPGDGQIQRLTHIREFCRRREKNHNNKTLKFGDSFIYNDKKKFVYCRIPKVACTTWKKVVLYTLGIVNTHPVNTSLDTLYKYRMPYMKDFKNDTNRIRYIQNHYFSFMFTRHPFDRLFSAYKDKFMNPNSYGGIPHYVVHEAPILSCKFLVKIKRHILKEL</sequence>
<evidence type="ECO:0000256" key="6">
    <source>
        <dbReference type="ARBA" id="ARBA00023034"/>
    </source>
</evidence>
<evidence type="ECO:0000256" key="4">
    <source>
        <dbReference type="ARBA" id="ARBA00022692"/>
    </source>
</evidence>
<evidence type="ECO:0000256" key="5">
    <source>
        <dbReference type="ARBA" id="ARBA00022989"/>
    </source>
</evidence>
<dbReference type="InterPro" id="IPR005331">
    <property type="entry name" value="Sulfotransferase"/>
</dbReference>
<keyword evidence="5" id="KW-1133">Transmembrane helix</keyword>
<keyword evidence="4" id="KW-0812">Transmembrane</keyword>
<reference evidence="10" key="1">
    <citation type="submission" date="2021-01" db="UniProtKB">
        <authorList>
            <consortium name="EnsemblMetazoa"/>
        </authorList>
    </citation>
    <scope>IDENTIFICATION</scope>
</reference>
<protein>
    <recommendedName>
        <fullName evidence="9">Carbohydrate sulfotransferase</fullName>
        <ecNumber evidence="9">2.8.2.-</ecNumber>
    </recommendedName>
</protein>